<reference evidence="1" key="1">
    <citation type="journal article" date="2015" name="Nature">
        <title>Complex archaea that bridge the gap between prokaryotes and eukaryotes.</title>
        <authorList>
            <person name="Spang A."/>
            <person name="Saw J.H."/>
            <person name="Jorgensen S.L."/>
            <person name="Zaremba-Niedzwiedzka K."/>
            <person name="Martijn J."/>
            <person name="Lind A.E."/>
            <person name="van Eijk R."/>
            <person name="Schleper C."/>
            <person name="Guy L."/>
            <person name="Ettema T.J."/>
        </authorList>
    </citation>
    <scope>NUCLEOTIDE SEQUENCE</scope>
</reference>
<gene>
    <name evidence="1" type="ORF">LCGC14_1227990</name>
</gene>
<name>A0A0F9NRM7_9ZZZZ</name>
<dbReference type="AlphaFoldDB" id="A0A0F9NRM7"/>
<sequence length="66" mass="7153">MNQEILTLINKLEAIANWQSDSMQAISETSRLLKDSAGWLKSLAEITCVGGIINCKGGEDCTSSHK</sequence>
<proteinExistence type="predicted"/>
<organism evidence="1">
    <name type="scientific">marine sediment metagenome</name>
    <dbReference type="NCBI Taxonomy" id="412755"/>
    <lineage>
        <taxon>unclassified sequences</taxon>
        <taxon>metagenomes</taxon>
        <taxon>ecological metagenomes</taxon>
    </lineage>
</organism>
<protein>
    <submittedName>
        <fullName evidence="1">Uncharacterized protein</fullName>
    </submittedName>
</protein>
<comment type="caution">
    <text evidence="1">The sequence shown here is derived from an EMBL/GenBank/DDBJ whole genome shotgun (WGS) entry which is preliminary data.</text>
</comment>
<dbReference type="EMBL" id="LAZR01006524">
    <property type="protein sequence ID" value="KKM91505.1"/>
    <property type="molecule type" value="Genomic_DNA"/>
</dbReference>
<accession>A0A0F9NRM7</accession>
<evidence type="ECO:0000313" key="1">
    <source>
        <dbReference type="EMBL" id="KKM91505.1"/>
    </source>
</evidence>